<organism evidence="1 2">
    <name type="scientific">Massilia jejuensis</name>
    <dbReference type="NCBI Taxonomy" id="648894"/>
    <lineage>
        <taxon>Bacteria</taxon>
        <taxon>Pseudomonadati</taxon>
        <taxon>Pseudomonadota</taxon>
        <taxon>Betaproteobacteria</taxon>
        <taxon>Burkholderiales</taxon>
        <taxon>Oxalobacteraceae</taxon>
        <taxon>Telluria group</taxon>
        <taxon>Massilia</taxon>
    </lineage>
</organism>
<keyword evidence="2" id="KW-1185">Reference proteome</keyword>
<dbReference type="RefSeq" id="WP_379718083.1">
    <property type="nucleotide sequence ID" value="NZ_JBHSMS010000023.1"/>
</dbReference>
<comment type="caution">
    <text evidence="1">The sequence shown here is derived from an EMBL/GenBank/DDBJ whole genome shotgun (WGS) entry which is preliminary data.</text>
</comment>
<sequence>MPIRRDDMQIDSCLDCGGLWFSCPLRCWLFPQSEFRGRQWLLSLNW</sequence>
<evidence type="ECO:0000313" key="1">
    <source>
        <dbReference type="EMBL" id="MFC5510616.1"/>
    </source>
</evidence>
<reference evidence="2" key="1">
    <citation type="journal article" date="2019" name="Int. J. Syst. Evol. Microbiol.">
        <title>The Global Catalogue of Microorganisms (GCM) 10K type strain sequencing project: providing services to taxonomists for standard genome sequencing and annotation.</title>
        <authorList>
            <consortium name="The Broad Institute Genomics Platform"/>
            <consortium name="The Broad Institute Genome Sequencing Center for Infectious Disease"/>
            <person name="Wu L."/>
            <person name="Ma J."/>
        </authorList>
    </citation>
    <scope>NUCLEOTIDE SEQUENCE [LARGE SCALE GENOMIC DNA]</scope>
    <source>
        <strain evidence="2">CCUG 38813</strain>
    </source>
</reference>
<dbReference type="EMBL" id="JBHSMS010000023">
    <property type="protein sequence ID" value="MFC5510616.1"/>
    <property type="molecule type" value="Genomic_DNA"/>
</dbReference>
<evidence type="ECO:0000313" key="2">
    <source>
        <dbReference type="Proteomes" id="UP001596031"/>
    </source>
</evidence>
<gene>
    <name evidence="1" type="ORF">ACFPOU_05715</name>
</gene>
<dbReference type="Proteomes" id="UP001596031">
    <property type="component" value="Unassembled WGS sequence"/>
</dbReference>
<proteinExistence type="predicted"/>
<accession>A0ABW0PD92</accession>
<name>A0ABW0PD92_9BURK</name>
<protein>
    <submittedName>
        <fullName evidence="1">Zf-TFIIB domain-containing protein</fullName>
    </submittedName>
</protein>